<proteinExistence type="predicted"/>
<sequence length="81" mass="9103">MLLLTRTIAAWRFGPRLELVSRSATISEVLIGGDFICCGDGIYLLSMCEWWESGLVVCRLEPIEQVVRSRKLPISICQSLC</sequence>
<dbReference type="Proteomes" id="UP000182444">
    <property type="component" value="Chromosome 1C"/>
</dbReference>
<evidence type="ECO:0000313" key="1">
    <source>
        <dbReference type="EMBL" id="AOW02838.1"/>
    </source>
</evidence>
<gene>
    <name evidence="1" type="ORF">YALI1_C19422g</name>
</gene>
<dbReference type="GeneID" id="94583014"/>
<organism evidence="1 2">
    <name type="scientific">Yarrowia lipolytica</name>
    <name type="common">Candida lipolytica</name>
    <dbReference type="NCBI Taxonomy" id="4952"/>
    <lineage>
        <taxon>Eukaryota</taxon>
        <taxon>Fungi</taxon>
        <taxon>Dikarya</taxon>
        <taxon>Ascomycota</taxon>
        <taxon>Saccharomycotina</taxon>
        <taxon>Dipodascomycetes</taxon>
        <taxon>Dipodascales</taxon>
        <taxon>Dipodascales incertae sedis</taxon>
        <taxon>Yarrowia</taxon>
    </lineage>
</organism>
<dbReference type="VEuPathDB" id="FungiDB:YALI1_C19422g"/>
<dbReference type="EMBL" id="CP017555">
    <property type="protein sequence ID" value="AOW02838.1"/>
    <property type="molecule type" value="Genomic_DNA"/>
</dbReference>
<dbReference type="AlphaFoldDB" id="A0A1D8NB30"/>
<accession>A0A1D8NB30</accession>
<dbReference type="RefSeq" id="XP_068138481.1">
    <property type="nucleotide sequence ID" value="XM_068282380.1"/>
</dbReference>
<reference evidence="1 2" key="1">
    <citation type="journal article" date="2016" name="PLoS ONE">
        <title>Sequence Assembly of Yarrowia lipolytica Strain W29/CLIB89 Shows Transposable Element Diversity.</title>
        <authorList>
            <person name="Magnan C."/>
            <person name="Yu J."/>
            <person name="Chang I."/>
            <person name="Jahn E."/>
            <person name="Kanomata Y."/>
            <person name="Wu J."/>
            <person name="Zeller M."/>
            <person name="Oakes M."/>
            <person name="Baldi P."/>
            <person name="Sandmeyer S."/>
        </authorList>
    </citation>
    <scope>NUCLEOTIDE SEQUENCE [LARGE SCALE GENOMIC DNA]</scope>
    <source>
        <strain evidence="2">CLIB89(W29)</strain>
    </source>
</reference>
<evidence type="ECO:0000313" key="2">
    <source>
        <dbReference type="Proteomes" id="UP000182444"/>
    </source>
</evidence>
<name>A0A1D8NB30_YARLL</name>
<protein>
    <submittedName>
        <fullName evidence="1">Uncharacterized protein</fullName>
    </submittedName>
</protein>